<dbReference type="GO" id="GO:0007165">
    <property type="term" value="P:signal transduction"/>
    <property type="evidence" value="ECO:0000318"/>
    <property type="project" value="GO_Central"/>
</dbReference>
<dbReference type="SUPFAM" id="SSF81606">
    <property type="entry name" value="PP2C-like"/>
    <property type="match status" value="1"/>
</dbReference>
<reference evidence="2 3" key="1">
    <citation type="journal article" date="2011" name="Science">
        <title>The Selaginella genome identifies genetic changes associated with the evolution of vascular plants.</title>
        <authorList>
            <person name="Banks J.A."/>
            <person name="Nishiyama T."/>
            <person name="Hasebe M."/>
            <person name="Bowman J.L."/>
            <person name="Gribskov M."/>
            <person name="dePamphilis C."/>
            <person name="Albert V.A."/>
            <person name="Aono N."/>
            <person name="Aoyama T."/>
            <person name="Ambrose B.A."/>
            <person name="Ashton N.W."/>
            <person name="Axtell M.J."/>
            <person name="Barker E."/>
            <person name="Barker M.S."/>
            <person name="Bennetzen J.L."/>
            <person name="Bonawitz N.D."/>
            <person name="Chapple C."/>
            <person name="Cheng C."/>
            <person name="Correa L.G."/>
            <person name="Dacre M."/>
            <person name="DeBarry J."/>
            <person name="Dreyer I."/>
            <person name="Elias M."/>
            <person name="Engstrom E.M."/>
            <person name="Estelle M."/>
            <person name="Feng L."/>
            <person name="Finet C."/>
            <person name="Floyd S.K."/>
            <person name="Frommer W.B."/>
            <person name="Fujita T."/>
            <person name="Gramzow L."/>
            <person name="Gutensohn M."/>
            <person name="Harholt J."/>
            <person name="Hattori M."/>
            <person name="Heyl A."/>
            <person name="Hirai T."/>
            <person name="Hiwatashi Y."/>
            <person name="Ishikawa M."/>
            <person name="Iwata M."/>
            <person name="Karol K.G."/>
            <person name="Koehler B."/>
            <person name="Kolukisaoglu U."/>
            <person name="Kubo M."/>
            <person name="Kurata T."/>
            <person name="Lalonde S."/>
            <person name="Li K."/>
            <person name="Li Y."/>
            <person name="Litt A."/>
            <person name="Lyons E."/>
            <person name="Manning G."/>
            <person name="Maruyama T."/>
            <person name="Michael T.P."/>
            <person name="Mikami K."/>
            <person name="Miyazaki S."/>
            <person name="Morinaga S."/>
            <person name="Murata T."/>
            <person name="Mueller-Roeber B."/>
            <person name="Nelson D.R."/>
            <person name="Obara M."/>
            <person name="Oguri Y."/>
            <person name="Olmstead R.G."/>
            <person name="Onodera N."/>
            <person name="Petersen B.L."/>
            <person name="Pils B."/>
            <person name="Prigge M."/>
            <person name="Rensing S.A."/>
            <person name="Riano-Pachon D.M."/>
            <person name="Roberts A.W."/>
            <person name="Sato Y."/>
            <person name="Scheller H.V."/>
            <person name="Schulz B."/>
            <person name="Schulz C."/>
            <person name="Shakirov E.V."/>
            <person name="Shibagaki N."/>
            <person name="Shinohara N."/>
            <person name="Shippen D.E."/>
            <person name="Soerensen I."/>
            <person name="Sotooka R."/>
            <person name="Sugimoto N."/>
            <person name="Sugita M."/>
            <person name="Sumikawa N."/>
            <person name="Tanurdzic M."/>
            <person name="Theissen G."/>
            <person name="Ulvskov P."/>
            <person name="Wakazuki S."/>
            <person name="Weng J.K."/>
            <person name="Willats W.W."/>
            <person name="Wipf D."/>
            <person name="Wolf P.G."/>
            <person name="Yang L."/>
            <person name="Zimmer A.D."/>
            <person name="Zhu Q."/>
            <person name="Mitros T."/>
            <person name="Hellsten U."/>
            <person name="Loque D."/>
            <person name="Otillar R."/>
            <person name="Salamov A."/>
            <person name="Schmutz J."/>
            <person name="Shapiro H."/>
            <person name="Lindquist E."/>
            <person name="Lucas S."/>
            <person name="Rokhsar D."/>
            <person name="Grigoriev I.V."/>
        </authorList>
    </citation>
    <scope>NUCLEOTIDE SEQUENCE [LARGE SCALE GENOMIC DNA]</scope>
</reference>
<dbReference type="InParanoid" id="D8SZR3"/>
<dbReference type="EMBL" id="GL377656">
    <property type="protein sequence ID" value="EFJ10130.1"/>
    <property type="molecule type" value="Genomic_DNA"/>
</dbReference>
<dbReference type="HOGENOM" id="CLU_013173_0_7_1"/>
<name>D8SZR3_SELML</name>
<feature type="domain" description="PPM-type phosphatase" evidence="1">
    <location>
        <begin position="1"/>
        <end position="187"/>
    </location>
</feature>
<sequence>MEKAHKQAWYSGSTACIAVVTPQVAMVGNVGDSRALVCVARKNSTTNLIEMDSTQLSKDHHPELAEERRRIEAAGGFVEFGRVNGELAVSRVIGDMEFKAFGVSAQADVVEYRIGNSNEEFLVLASDGIFQRMSNQDVCNTVIIARGSGALDHESRSGLSQVAAVMIVEDALESGSSDNLSVIVVPLVGESEHNNNKLSVTFH</sequence>
<dbReference type="OrthoDB" id="10264738at2759"/>
<evidence type="ECO:0000259" key="1">
    <source>
        <dbReference type="PROSITE" id="PS51746"/>
    </source>
</evidence>
<evidence type="ECO:0000313" key="2">
    <source>
        <dbReference type="EMBL" id="EFJ10130.1"/>
    </source>
</evidence>
<dbReference type="FunCoup" id="D8SZR3">
    <property type="interactions" value="560"/>
</dbReference>
<gene>
    <name evidence="2" type="ORF">SELMODRAFT_128825</name>
</gene>
<dbReference type="AlphaFoldDB" id="D8SZR3"/>
<organism evidence="3">
    <name type="scientific">Selaginella moellendorffii</name>
    <name type="common">Spikemoss</name>
    <dbReference type="NCBI Taxonomy" id="88036"/>
    <lineage>
        <taxon>Eukaryota</taxon>
        <taxon>Viridiplantae</taxon>
        <taxon>Streptophyta</taxon>
        <taxon>Embryophyta</taxon>
        <taxon>Tracheophyta</taxon>
        <taxon>Lycopodiopsida</taxon>
        <taxon>Selaginellales</taxon>
        <taxon>Selaginellaceae</taxon>
        <taxon>Selaginella</taxon>
    </lineage>
</organism>
<evidence type="ECO:0000313" key="3">
    <source>
        <dbReference type="Proteomes" id="UP000001514"/>
    </source>
</evidence>
<dbReference type="InterPro" id="IPR036457">
    <property type="entry name" value="PPM-type-like_dom_sf"/>
</dbReference>
<dbReference type="GO" id="GO:0004722">
    <property type="term" value="F:protein serine/threonine phosphatase activity"/>
    <property type="evidence" value="ECO:0000318"/>
    <property type="project" value="GO_Central"/>
</dbReference>
<dbReference type="eggNOG" id="KOG0698">
    <property type="taxonomic scope" value="Eukaryota"/>
</dbReference>
<dbReference type="SMART" id="SM00332">
    <property type="entry name" value="PP2Cc"/>
    <property type="match status" value="1"/>
</dbReference>
<dbReference type="PROSITE" id="PS51746">
    <property type="entry name" value="PPM_2"/>
    <property type="match status" value="1"/>
</dbReference>
<proteinExistence type="predicted"/>
<protein>
    <recommendedName>
        <fullName evidence="1">PPM-type phosphatase domain-containing protein</fullName>
    </recommendedName>
</protein>
<dbReference type="STRING" id="88036.D8SZR3"/>
<dbReference type="KEGG" id="smo:SELMODRAFT_128825"/>
<dbReference type="InterPro" id="IPR015655">
    <property type="entry name" value="PP2C"/>
</dbReference>
<accession>D8SZR3</accession>
<dbReference type="CDD" id="cd00143">
    <property type="entry name" value="PP2Cc"/>
    <property type="match status" value="1"/>
</dbReference>
<dbReference type="Gene3D" id="3.60.40.10">
    <property type="entry name" value="PPM-type phosphatase domain"/>
    <property type="match status" value="1"/>
</dbReference>
<dbReference type="Gramene" id="EFJ10130">
    <property type="protein sequence ID" value="EFJ10130"/>
    <property type="gene ID" value="SELMODRAFT_128825"/>
</dbReference>
<dbReference type="InterPro" id="IPR001932">
    <property type="entry name" value="PPM-type_phosphatase-like_dom"/>
</dbReference>
<dbReference type="Pfam" id="PF00481">
    <property type="entry name" value="PP2C"/>
    <property type="match status" value="1"/>
</dbReference>
<dbReference type="Proteomes" id="UP000001514">
    <property type="component" value="Unassembled WGS sequence"/>
</dbReference>
<keyword evidence="3" id="KW-1185">Reference proteome</keyword>
<dbReference type="PANTHER" id="PTHR47992">
    <property type="entry name" value="PROTEIN PHOSPHATASE"/>
    <property type="match status" value="1"/>
</dbReference>